<keyword evidence="2" id="KW-1185">Reference proteome</keyword>
<dbReference type="KEGG" id="acan:ACA1_240370"/>
<dbReference type="EMBL" id="KB008093">
    <property type="protein sequence ID" value="ELR13360.1"/>
    <property type="molecule type" value="Genomic_DNA"/>
</dbReference>
<sequence>MQTRRGHIVIWDAGQAHCNFPNNSPKCRIYQFVRMMPALKECAVRDKHSPFAVVQKYPNVKFWEDVELTPLGRKLVGLDPWD</sequence>
<dbReference type="GeneID" id="14914002"/>
<dbReference type="SUPFAM" id="SSF51197">
    <property type="entry name" value="Clavaminate synthase-like"/>
    <property type="match status" value="1"/>
</dbReference>
<dbReference type="AlphaFoldDB" id="L8GJV2"/>
<proteinExistence type="predicted"/>
<gene>
    <name evidence="1" type="ORF">ACA1_240370</name>
</gene>
<accession>L8GJV2</accession>
<organism evidence="1 2">
    <name type="scientific">Acanthamoeba castellanii (strain ATCC 30010 / Neff)</name>
    <dbReference type="NCBI Taxonomy" id="1257118"/>
    <lineage>
        <taxon>Eukaryota</taxon>
        <taxon>Amoebozoa</taxon>
        <taxon>Discosea</taxon>
        <taxon>Longamoebia</taxon>
        <taxon>Centramoebida</taxon>
        <taxon>Acanthamoebidae</taxon>
        <taxon>Acanthamoeba</taxon>
    </lineage>
</organism>
<reference evidence="1 2" key="1">
    <citation type="journal article" date="2013" name="Genome Biol.">
        <title>Genome of Acanthamoeba castellanii highlights extensive lateral gene transfer and early evolution of tyrosine kinase signaling.</title>
        <authorList>
            <person name="Clarke M."/>
            <person name="Lohan A.J."/>
            <person name="Liu B."/>
            <person name="Lagkouvardos I."/>
            <person name="Roy S."/>
            <person name="Zafar N."/>
            <person name="Bertelli C."/>
            <person name="Schilde C."/>
            <person name="Kianianmomeni A."/>
            <person name="Burglin T.R."/>
            <person name="Frech C."/>
            <person name="Turcotte B."/>
            <person name="Kopec K.O."/>
            <person name="Synnott J.M."/>
            <person name="Choo C."/>
            <person name="Paponov I."/>
            <person name="Finkler A."/>
            <person name="Soon Heng Tan C."/>
            <person name="Hutchins A.P."/>
            <person name="Weinmeier T."/>
            <person name="Rattei T."/>
            <person name="Chu J.S."/>
            <person name="Gimenez G."/>
            <person name="Irimia M."/>
            <person name="Rigden D.J."/>
            <person name="Fitzpatrick D.A."/>
            <person name="Lorenzo-Morales J."/>
            <person name="Bateman A."/>
            <person name="Chiu C.H."/>
            <person name="Tang P."/>
            <person name="Hegemann P."/>
            <person name="Fromm H."/>
            <person name="Raoult D."/>
            <person name="Greub G."/>
            <person name="Miranda-Saavedra D."/>
            <person name="Chen N."/>
            <person name="Nash P."/>
            <person name="Ginger M.L."/>
            <person name="Horn M."/>
            <person name="Schaap P."/>
            <person name="Caler L."/>
            <person name="Loftus B."/>
        </authorList>
    </citation>
    <scope>NUCLEOTIDE SEQUENCE [LARGE SCALE GENOMIC DNA]</scope>
    <source>
        <strain evidence="1 2">Neff</strain>
    </source>
</reference>
<protein>
    <submittedName>
        <fullName evidence="1">Uncharacterized protein</fullName>
    </submittedName>
</protein>
<evidence type="ECO:0000313" key="1">
    <source>
        <dbReference type="EMBL" id="ELR13360.1"/>
    </source>
</evidence>
<evidence type="ECO:0000313" key="2">
    <source>
        <dbReference type="Proteomes" id="UP000011083"/>
    </source>
</evidence>
<name>L8GJV2_ACACF</name>
<dbReference type="OrthoDB" id="445007at2759"/>
<dbReference type="VEuPathDB" id="AmoebaDB:ACA1_240370"/>
<dbReference type="Proteomes" id="UP000011083">
    <property type="component" value="Unassembled WGS sequence"/>
</dbReference>
<dbReference type="RefSeq" id="XP_004335373.1">
    <property type="nucleotide sequence ID" value="XM_004335325.1"/>
</dbReference>